<evidence type="ECO:0008006" key="3">
    <source>
        <dbReference type="Google" id="ProtNLM"/>
    </source>
</evidence>
<protein>
    <recommendedName>
        <fullName evidence="3">Reverse transcriptase domain-containing protein</fullName>
    </recommendedName>
</protein>
<dbReference type="PANTHER" id="PTHR47027:SF25">
    <property type="entry name" value="REVERSE TRANSCRIPTASE DOMAIN-CONTAINING PROTEIN"/>
    <property type="match status" value="1"/>
</dbReference>
<keyword evidence="2" id="KW-1185">Reference proteome</keyword>
<evidence type="ECO:0000313" key="1">
    <source>
        <dbReference type="EMBL" id="PVD27210.1"/>
    </source>
</evidence>
<dbReference type="Proteomes" id="UP000245119">
    <property type="component" value="Linkage Group LG7"/>
</dbReference>
<accession>A0A2T7P1C6</accession>
<evidence type="ECO:0000313" key="2">
    <source>
        <dbReference type="Proteomes" id="UP000245119"/>
    </source>
</evidence>
<dbReference type="AlphaFoldDB" id="A0A2T7P1C6"/>
<dbReference type="EMBL" id="PZQS01000007">
    <property type="protein sequence ID" value="PVD27210.1"/>
    <property type="molecule type" value="Genomic_DNA"/>
</dbReference>
<organism evidence="1 2">
    <name type="scientific">Pomacea canaliculata</name>
    <name type="common">Golden apple snail</name>
    <dbReference type="NCBI Taxonomy" id="400727"/>
    <lineage>
        <taxon>Eukaryota</taxon>
        <taxon>Metazoa</taxon>
        <taxon>Spiralia</taxon>
        <taxon>Lophotrochozoa</taxon>
        <taxon>Mollusca</taxon>
        <taxon>Gastropoda</taxon>
        <taxon>Caenogastropoda</taxon>
        <taxon>Architaenioglossa</taxon>
        <taxon>Ampullarioidea</taxon>
        <taxon>Ampullariidae</taxon>
        <taxon>Pomacea</taxon>
    </lineage>
</organism>
<proteinExistence type="predicted"/>
<name>A0A2T7P1C6_POMCA</name>
<comment type="caution">
    <text evidence="1">The sequence shown here is derived from an EMBL/GenBank/DDBJ whole genome shotgun (WGS) entry which is preliminary data.</text>
</comment>
<sequence>MRKTTQDSNTSIQWTFTEQLEDLDFAEVISLLSYRQQHAQTKLSRLTEEAEKTGLKVNKKKTEAMRINSNQELPIQLQVESILETNCFTYLGSIVVNDGGADDNIKSQTCI</sequence>
<reference evidence="1 2" key="1">
    <citation type="submission" date="2018-04" db="EMBL/GenBank/DDBJ databases">
        <title>The genome of golden apple snail Pomacea canaliculata provides insight into stress tolerance and invasive adaptation.</title>
        <authorList>
            <person name="Liu C."/>
            <person name="Liu B."/>
            <person name="Ren Y."/>
            <person name="Zhang Y."/>
            <person name="Wang H."/>
            <person name="Li S."/>
            <person name="Jiang F."/>
            <person name="Yin L."/>
            <person name="Zhang G."/>
            <person name="Qian W."/>
            <person name="Fan W."/>
        </authorList>
    </citation>
    <scope>NUCLEOTIDE SEQUENCE [LARGE SCALE GENOMIC DNA]</scope>
    <source>
        <strain evidence="1">SZHN2017</strain>
        <tissue evidence="1">Muscle</tissue>
    </source>
</reference>
<gene>
    <name evidence="1" type="ORF">C0Q70_12364</name>
</gene>
<dbReference type="PANTHER" id="PTHR47027">
    <property type="entry name" value="REVERSE TRANSCRIPTASE DOMAIN-CONTAINING PROTEIN"/>
    <property type="match status" value="1"/>
</dbReference>